<dbReference type="AlphaFoldDB" id="A0A8J6N2I9"/>
<evidence type="ECO:0000313" key="3">
    <source>
        <dbReference type="Proteomes" id="UP000650524"/>
    </source>
</evidence>
<accession>A0A8J6N2I9</accession>
<dbReference type="SUPFAM" id="SSF53335">
    <property type="entry name" value="S-adenosyl-L-methionine-dependent methyltransferases"/>
    <property type="match status" value="1"/>
</dbReference>
<dbReference type="EMBL" id="JACNJD010000267">
    <property type="protein sequence ID" value="MBC8178244.1"/>
    <property type="molecule type" value="Genomic_DNA"/>
</dbReference>
<keyword evidence="2" id="KW-0489">Methyltransferase</keyword>
<dbReference type="InterPro" id="IPR029063">
    <property type="entry name" value="SAM-dependent_MTases_sf"/>
</dbReference>
<sequence>MKLPFVLPPVENESPPPEWTGSGFVVDGKSVKVLRYGANKEGWSGDLTTFHETVSGDDHFIDKASRQVALEQLGKYIDGGSPVVLDVGCSSGAMLRSMKERFPEATVIGSDCVPEHLESLAIELTGMPVLQFDVVECPFPDASVDAVVMLNVLEHIENDAEAIRQVKRILKPGGILVLEVPAGPSLYDVYDRYLLHFRRYNLAGLQDLMDGSGFKIVQQSHLGCFLYPLFSFVKKRNQRHLKENRTCDKKIVEEKIRQTGDNFLLRLIMALELRMGRYTNYPFGIRCLMTCLRP</sequence>
<protein>
    <submittedName>
        <fullName evidence="2">Class I SAM-dependent methyltransferase</fullName>
    </submittedName>
</protein>
<dbReference type="InterPro" id="IPR013216">
    <property type="entry name" value="Methyltransf_11"/>
</dbReference>
<reference evidence="2 3" key="1">
    <citation type="submission" date="2020-08" db="EMBL/GenBank/DDBJ databases">
        <title>Bridging the membrane lipid divide: bacteria of the FCB group superphylum have the potential to synthesize archaeal ether lipids.</title>
        <authorList>
            <person name="Villanueva L."/>
            <person name="Von Meijenfeldt F.A.B."/>
            <person name="Westbye A.B."/>
            <person name="Yadav S."/>
            <person name="Hopmans E.C."/>
            <person name="Dutilh B.E."/>
            <person name="Sinninghe Damste J.S."/>
        </authorList>
    </citation>
    <scope>NUCLEOTIDE SEQUENCE [LARGE SCALE GENOMIC DNA]</scope>
    <source>
        <strain evidence="2">NIOZ-UU27</strain>
    </source>
</reference>
<dbReference type="PANTHER" id="PTHR43861">
    <property type="entry name" value="TRANS-ACONITATE 2-METHYLTRANSFERASE-RELATED"/>
    <property type="match status" value="1"/>
</dbReference>
<dbReference type="Proteomes" id="UP000650524">
    <property type="component" value="Unassembled WGS sequence"/>
</dbReference>
<organism evidence="2 3">
    <name type="scientific">Candidatus Desulfacyla euxinica</name>
    <dbReference type="NCBI Taxonomy" id="2841693"/>
    <lineage>
        <taxon>Bacteria</taxon>
        <taxon>Deltaproteobacteria</taxon>
        <taxon>Candidatus Desulfacyla</taxon>
    </lineage>
</organism>
<dbReference type="Pfam" id="PF08241">
    <property type="entry name" value="Methyltransf_11"/>
    <property type="match status" value="1"/>
</dbReference>
<feature type="domain" description="Methyltransferase type 11" evidence="1">
    <location>
        <begin position="85"/>
        <end position="178"/>
    </location>
</feature>
<dbReference type="Gene3D" id="3.40.50.150">
    <property type="entry name" value="Vaccinia Virus protein VP39"/>
    <property type="match status" value="1"/>
</dbReference>
<name>A0A8J6N2I9_9DELT</name>
<dbReference type="CDD" id="cd02440">
    <property type="entry name" value="AdoMet_MTases"/>
    <property type="match status" value="1"/>
</dbReference>
<gene>
    <name evidence="2" type="ORF">H8E19_12640</name>
</gene>
<evidence type="ECO:0000313" key="2">
    <source>
        <dbReference type="EMBL" id="MBC8178244.1"/>
    </source>
</evidence>
<evidence type="ECO:0000259" key="1">
    <source>
        <dbReference type="Pfam" id="PF08241"/>
    </source>
</evidence>
<dbReference type="PANTHER" id="PTHR43861:SF1">
    <property type="entry name" value="TRANS-ACONITATE 2-METHYLTRANSFERASE"/>
    <property type="match status" value="1"/>
</dbReference>
<dbReference type="GO" id="GO:0008757">
    <property type="term" value="F:S-adenosylmethionine-dependent methyltransferase activity"/>
    <property type="evidence" value="ECO:0007669"/>
    <property type="project" value="InterPro"/>
</dbReference>
<dbReference type="GO" id="GO:0032259">
    <property type="term" value="P:methylation"/>
    <property type="evidence" value="ECO:0007669"/>
    <property type="project" value="UniProtKB-KW"/>
</dbReference>
<comment type="caution">
    <text evidence="2">The sequence shown here is derived from an EMBL/GenBank/DDBJ whole genome shotgun (WGS) entry which is preliminary data.</text>
</comment>
<keyword evidence="2" id="KW-0808">Transferase</keyword>
<proteinExistence type="predicted"/>